<name>A0A6H1ZIN9_9ZZZZ</name>
<sequence length="142" mass="15093">MPRLVSGIGEDFAYEATVTAGTAVAEGDVLDINGNVLQRATASSTIHTLAAVAAETISTTATKIRVIPIIGNETQIWEFDTANNTDSTERYENCILTDHDTLNNTDTTVTGSTGIFTILNFVGATGDKKVLGHFNRLQVTST</sequence>
<accession>A0A6H1ZIN9</accession>
<proteinExistence type="predicted"/>
<gene>
    <name evidence="1" type="ORF">TM448A00598_0006</name>
</gene>
<dbReference type="AlphaFoldDB" id="A0A6H1ZIN9"/>
<organism evidence="1">
    <name type="scientific">viral metagenome</name>
    <dbReference type="NCBI Taxonomy" id="1070528"/>
    <lineage>
        <taxon>unclassified sequences</taxon>
        <taxon>metagenomes</taxon>
        <taxon>organismal metagenomes</taxon>
    </lineage>
</organism>
<protein>
    <submittedName>
        <fullName evidence="1">Uncharacterized protein</fullName>
    </submittedName>
</protein>
<evidence type="ECO:0000313" key="1">
    <source>
        <dbReference type="EMBL" id="QJA47060.1"/>
    </source>
</evidence>
<reference evidence="1" key="1">
    <citation type="submission" date="2020-03" db="EMBL/GenBank/DDBJ databases">
        <title>The deep terrestrial virosphere.</title>
        <authorList>
            <person name="Holmfeldt K."/>
            <person name="Nilsson E."/>
            <person name="Simone D."/>
            <person name="Lopez-Fernandez M."/>
            <person name="Wu X."/>
            <person name="de Brujin I."/>
            <person name="Lundin D."/>
            <person name="Andersson A."/>
            <person name="Bertilsson S."/>
            <person name="Dopson M."/>
        </authorList>
    </citation>
    <scope>NUCLEOTIDE SEQUENCE</scope>
    <source>
        <strain evidence="1">TM448A00598</strain>
    </source>
</reference>
<dbReference type="EMBL" id="MT144030">
    <property type="protein sequence ID" value="QJA47060.1"/>
    <property type="molecule type" value="Genomic_DNA"/>
</dbReference>